<gene>
    <name evidence="7" type="ORF">DFO65_11327</name>
</gene>
<comment type="pathway">
    <text evidence="1 5">Pyrimidine metabolism; UMP biosynthesis via salvage pathway; UMP from uridine: step 1/1.</text>
</comment>
<dbReference type="NCBIfam" id="NF004018">
    <property type="entry name" value="PRK05480.1"/>
    <property type="match status" value="1"/>
</dbReference>
<keyword evidence="4 5" id="KW-0418">Kinase</keyword>
<dbReference type="UniPathway" id="UPA00574">
    <property type="reaction ID" value="UER00637"/>
</dbReference>
<evidence type="ECO:0000256" key="3">
    <source>
        <dbReference type="ARBA" id="ARBA00022741"/>
    </source>
</evidence>
<comment type="subcellular location">
    <subcellularLocation>
        <location evidence="5">Cytoplasm</location>
    </subcellularLocation>
</comment>
<comment type="similarity">
    <text evidence="5">Belongs to the uridine kinase family.</text>
</comment>
<evidence type="ECO:0000256" key="1">
    <source>
        <dbReference type="ARBA" id="ARBA00004690"/>
    </source>
</evidence>
<protein>
    <recommendedName>
        <fullName evidence="5">Uridine kinase</fullName>
        <ecNumber evidence="5">2.7.1.48</ecNumber>
    </recommendedName>
</protein>
<dbReference type="SUPFAM" id="SSF52540">
    <property type="entry name" value="P-loop containing nucleoside triphosphate hydrolases"/>
    <property type="match status" value="1"/>
</dbReference>
<evidence type="ECO:0000313" key="7">
    <source>
        <dbReference type="EMBL" id="RBP69329.1"/>
    </source>
</evidence>
<dbReference type="Gene3D" id="3.40.50.300">
    <property type="entry name" value="P-loop containing nucleotide triphosphate hydrolases"/>
    <property type="match status" value="1"/>
</dbReference>
<accession>A0A366IDZ2</accession>
<dbReference type="InterPro" id="IPR000764">
    <property type="entry name" value="Uridine_kinase-like"/>
</dbReference>
<comment type="catalytic activity">
    <reaction evidence="5">
        <text>uridine + ATP = UMP + ADP + H(+)</text>
        <dbReference type="Rhea" id="RHEA:16825"/>
        <dbReference type="ChEBI" id="CHEBI:15378"/>
        <dbReference type="ChEBI" id="CHEBI:16704"/>
        <dbReference type="ChEBI" id="CHEBI:30616"/>
        <dbReference type="ChEBI" id="CHEBI:57865"/>
        <dbReference type="ChEBI" id="CHEBI:456216"/>
        <dbReference type="EC" id="2.7.1.48"/>
    </reaction>
</comment>
<evidence type="ECO:0000256" key="5">
    <source>
        <dbReference type="RuleBase" id="RU003825"/>
    </source>
</evidence>
<dbReference type="CDD" id="cd02023">
    <property type="entry name" value="UMPK"/>
    <property type="match status" value="1"/>
</dbReference>
<dbReference type="Proteomes" id="UP000253509">
    <property type="component" value="Unassembled WGS sequence"/>
</dbReference>
<dbReference type="GO" id="GO:0004849">
    <property type="term" value="F:uridine kinase activity"/>
    <property type="evidence" value="ECO:0007669"/>
    <property type="project" value="UniProtKB-EC"/>
</dbReference>
<dbReference type="GO" id="GO:0044206">
    <property type="term" value="P:UMP salvage"/>
    <property type="evidence" value="ECO:0007669"/>
    <property type="project" value="UniProtKB-UniPathway"/>
</dbReference>
<reference evidence="7 8" key="1">
    <citation type="submission" date="2018-06" db="EMBL/GenBank/DDBJ databases">
        <title>Freshwater and sediment microbial communities from various areas in North America, analyzing microbe dynamics in response to fracking.</title>
        <authorList>
            <person name="Lamendella R."/>
        </authorList>
    </citation>
    <scope>NUCLEOTIDE SEQUENCE [LARGE SCALE GENOMIC DNA]</scope>
    <source>
        <strain evidence="7 8">3b_TX</strain>
    </source>
</reference>
<dbReference type="GO" id="GO:0043771">
    <property type="term" value="F:cytidine kinase activity"/>
    <property type="evidence" value="ECO:0007669"/>
    <property type="project" value="RHEA"/>
</dbReference>
<evidence type="ECO:0000313" key="8">
    <source>
        <dbReference type="Proteomes" id="UP000253509"/>
    </source>
</evidence>
<dbReference type="GO" id="GO:0044211">
    <property type="term" value="P:CTP salvage"/>
    <property type="evidence" value="ECO:0007669"/>
    <property type="project" value="UniProtKB-UniPathway"/>
</dbReference>
<evidence type="ECO:0000259" key="6">
    <source>
        <dbReference type="Pfam" id="PF00485"/>
    </source>
</evidence>
<dbReference type="EC" id="2.7.1.48" evidence="5"/>
<comment type="pathway">
    <text evidence="5">Pyrimidine metabolism; CTP biosynthesis via salvage pathway; CTP from cytidine: step 1/3.</text>
</comment>
<keyword evidence="3 5" id="KW-0547">Nucleotide-binding</keyword>
<dbReference type="NCBIfam" id="TIGR00235">
    <property type="entry name" value="udk"/>
    <property type="match status" value="1"/>
</dbReference>
<dbReference type="PRINTS" id="PR00988">
    <property type="entry name" value="URIDINKINASE"/>
</dbReference>
<feature type="domain" description="Phosphoribulokinase/uridine kinase" evidence="6">
    <location>
        <begin position="9"/>
        <end position="193"/>
    </location>
</feature>
<dbReference type="InterPro" id="IPR006083">
    <property type="entry name" value="PRK/URK"/>
</dbReference>
<dbReference type="InterPro" id="IPR027417">
    <property type="entry name" value="P-loop_NTPase"/>
</dbReference>
<dbReference type="UniPathway" id="UPA00579">
    <property type="reaction ID" value="UER00640"/>
</dbReference>
<dbReference type="AlphaFoldDB" id="A0A366IDZ2"/>
<keyword evidence="2 5" id="KW-0808">Transferase</keyword>
<dbReference type="GO" id="GO:0005737">
    <property type="term" value="C:cytoplasm"/>
    <property type="evidence" value="ECO:0007669"/>
    <property type="project" value="UniProtKB-SubCell"/>
</dbReference>
<dbReference type="Pfam" id="PF00485">
    <property type="entry name" value="PRK"/>
    <property type="match status" value="1"/>
</dbReference>
<sequence>MGAGVETLVVGVAGGTGSGKTTLTRALLERCEGPPSVLYHDNYYHRQDELTYAEREKVNYDDLDAFDNDLFVEHLRTLRTGAAVESPVYDFSIHNRSDETTTVEPASVVIVEGILIFAEPRICALLDIKLFVDTDADVRLLRRIKRDVVDRGRTLQSVEEQYLGTVKPMHELYVEPSKRNADIIIPEGGHNIVAMDMILGHIRAGMSSGNR</sequence>
<evidence type="ECO:0000256" key="4">
    <source>
        <dbReference type="ARBA" id="ARBA00022777"/>
    </source>
</evidence>
<proteinExistence type="inferred from homology"/>
<keyword evidence="8" id="KW-1185">Reference proteome</keyword>
<keyword evidence="5" id="KW-0067">ATP-binding</keyword>
<keyword evidence="5" id="KW-0963">Cytoplasm</keyword>
<dbReference type="GO" id="GO:0005524">
    <property type="term" value="F:ATP binding"/>
    <property type="evidence" value="ECO:0007669"/>
    <property type="project" value="UniProtKB-KW"/>
</dbReference>
<comment type="caution">
    <text evidence="7">The sequence shown here is derived from an EMBL/GenBank/DDBJ whole genome shotgun (WGS) entry which is preliminary data.</text>
</comment>
<dbReference type="EMBL" id="QNSB01000013">
    <property type="protein sequence ID" value="RBP69329.1"/>
    <property type="molecule type" value="Genomic_DNA"/>
</dbReference>
<evidence type="ECO:0000256" key="2">
    <source>
        <dbReference type="ARBA" id="ARBA00022679"/>
    </source>
</evidence>
<organism evidence="7 8">
    <name type="scientific">Brevibacterium celere</name>
    <dbReference type="NCBI Taxonomy" id="225845"/>
    <lineage>
        <taxon>Bacteria</taxon>
        <taxon>Bacillati</taxon>
        <taxon>Actinomycetota</taxon>
        <taxon>Actinomycetes</taxon>
        <taxon>Micrococcales</taxon>
        <taxon>Brevibacteriaceae</taxon>
        <taxon>Brevibacterium</taxon>
    </lineage>
</organism>
<dbReference type="PANTHER" id="PTHR10285">
    <property type="entry name" value="URIDINE KINASE"/>
    <property type="match status" value="1"/>
</dbReference>
<name>A0A366IDZ2_9MICO</name>
<comment type="catalytic activity">
    <reaction evidence="5">
        <text>cytidine + ATP = CMP + ADP + H(+)</text>
        <dbReference type="Rhea" id="RHEA:24674"/>
        <dbReference type="ChEBI" id="CHEBI:15378"/>
        <dbReference type="ChEBI" id="CHEBI:17562"/>
        <dbReference type="ChEBI" id="CHEBI:30616"/>
        <dbReference type="ChEBI" id="CHEBI:60377"/>
        <dbReference type="ChEBI" id="CHEBI:456216"/>
        <dbReference type="EC" id="2.7.1.48"/>
    </reaction>
</comment>